<sequence>MLIHGIHVNNEAVPHTGTITEINDTYFYVQITARMGVLKLPLRCLISEHRPKIGDNVRFLMSYVEMQNDNYEKEASDNL</sequence>
<dbReference type="InterPro" id="IPR048108">
    <property type="entry name" value="CBO2463_dom"/>
</dbReference>
<gene>
    <name evidence="1" type="ORF">HW270_05485</name>
</gene>
<dbReference type="NCBIfam" id="NF041553">
    <property type="entry name" value="CBO2463_dom"/>
    <property type="match status" value="1"/>
</dbReference>
<protein>
    <submittedName>
        <fullName evidence="1">Uncharacterized protein</fullName>
    </submittedName>
</protein>
<comment type="caution">
    <text evidence="1">The sequence shown here is derived from an EMBL/GenBank/DDBJ whole genome shotgun (WGS) entry which is preliminary data.</text>
</comment>
<dbReference type="EMBL" id="JABXYR010000002">
    <property type="protein sequence ID" value="NWO23515.1"/>
    <property type="molecule type" value="Genomic_DNA"/>
</dbReference>
<evidence type="ECO:0000313" key="1">
    <source>
        <dbReference type="EMBL" id="NWO23515.1"/>
    </source>
</evidence>
<keyword evidence="2" id="KW-1185">Reference proteome</keyword>
<dbReference type="AlphaFoldDB" id="A0A7Y8VSJ6"/>
<evidence type="ECO:0000313" key="2">
    <source>
        <dbReference type="Proteomes" id="UP000526307"/>
    </source>
</evidence>
<reference evidence="1 2" key="1">
    <citation type="submission" date="2020-06" db="EMBL/GenBank/DDBJ databases">
        <title>Mogibacterium timidum strain W9173 genomic sequence.</title>
        <authorList>
            <person name="Wade W.G."/>
            <person name="Johnston C.D."/>
            <person name="Chen T."/>
            <person name="Dewhirst F.E."/>
        </authorList>
    </citation>
    <scope>NUCLEOTIDE SEQUENCE [LARGE SCALE GENOMIC DNA]</scope>
    <source>
        <strain evidence="1 2">W9173</strain>
    </source>
</reference>
<name>A0A7Y8VSJ6_9FIRM</name>
<organism evidence="1 2">
    <name type="scientific">Mogibacterium timidum</name>
    <dbReference type="NCBI Taxonomy" id="35519"/>
    <lineage>
        <taxon>Bacteria</taxon>
        <taxon>Bacillati</taxon>
        <taxon>Bacillota</taxon>
        <taxon>Clostridia</taxon>
        <taxon>Peptostreptococcales</taxon>
        <taxon>Anaerovoracaceae</taxon>
        <taxon>Mogibacterium</taxon>
    </lineage>
</organism>
<dbReference type="Proteomes" id="UP000526307">
    <property type="component" value="Unassembled WGS sequence"/>
</dbReference>
<accession>A0A7Y8VSJ6</accession>
<proteinExistence type="predicted"/>
<dbReference type="RefSeq" id="WP_009643961.1">
    <property type="nucleotide sequence ID" value="NZ_CAUUGE010000027.1"/>
</dbReference>